<dbReference type="Pfam" id="PF25181">
    <property type="entry name" value="Phage_Bbp19"/>
    <property type="match status" value="1"/>
</dbReference>
<comment type="caution">
    <text evidence="2">The sequence shown here is derived from an EMBL/GenBank/DDBJ whole genome shotgun (WGS) entry which is preliminary data.</text>
</comment>
<dbReference type="RefSeq" id="WP_109794451.1">
    <property type="nucleotide sequence ID" value="NZ_PHIG01000004.1"/>
</dbReference>
<dbReference type="OrthoDB" id="8450036at2"/>
<evidence type="ECO:0000313" key="3">
    <source>
        <dbReference type="Proteomes" id="UP000229498"/>
    </source>
</evidence>
<organism evidence="2 3">
    <name type="scientific">Minwuia thermotolerans</name>
    <dbReference type="NCBI Taxonomy" id="2056226"/>
    <lineage>
        <taxon>Bacteria</taxon>
        <taxon>Pseudomonadati</taxon>
        <taxon>Pseudomonadota</taxon>
        <taxon>Alphaproteobacteria</taxon>
        <taxon>Minwuiales</taxon>
        <taxon>Minwuiaceae</taxon>
        <taxon>Minwuia</taxon>
    </lineage>
</organism>
<keyword evidence="3" id="KW-1185">Reference proteome</keyword>
<dbReference type="InterPro" id="IPR057447">
    <property type="entry name" value="Bbp19-like_phage"/>
</dbReference>
<evidence type="ECO:0000259" key="1">
    <source>
        <dbReference type="Pfam" id="PF25181"/>
    </source>
</evidence>
<feature type="domain" description="Bbp19-like phage" evidence="1">
    <location>
        <begin position="10"/>
        <end position="61"/>
    </location>
</feature>
<gene>
    <name evidence="2" type="ORF">CVT23_00815</name>
</gene>
<dbReference type="EMBL" id="PHIG01000004">
    <property type="protein sequence ID" value="PJK31626.1"/>
    <property type="molecule type" value="Genomic_DNA"/>
</dbReference>
<dbReference type="AlphaFoldDB" id="A0A2M9G7H4"/>
<accession>A0A2M9G7H4</accession>
<evidence type="ECO:0000313" key="2">
    <source>
        <dbReference type="EMBL" id="PJK31626.1"/>
    </source>
</evidence>
<proteinExistence type="predicted"/>
<protein>
    <recommendedName>
        <fullName evidence="1">Bbp19-like phage domain-containing protein</fullName>
    </recommendedName>
</protein>
<name>A0A2M9G7H4_9PROT</name>
<dbReference type="Proteomes" id="UP000229498">
    <property type="component" value="Unassembled WGS sequence"/>
</dbReference>
<reference evidence="2 3" key="1">
    <citation type="submission" date="2017-11" db="EMBL/GenBank/DDBJ databases">
        <title>Draft genome sequence of Rhizobiales bacterium SY3-13.</title>
        <authorList>
            <person name="Sun C."/>
        </authorList>
    </citation>
    <scope>NUCLEOTIDE SEQUENCE [LARGE SCALE GENOMIC DNA]</scope>
    <source>
        <strain evidence="2 3">SY3-13</strain>
    </source>
</reference>
<sequence length="66" mass="7511">MAGPELDRIFARCFRGADGEAALAYLRGLTVEIAAGPEIEDRRLRHLEGQRFIVRTIINMVERGRR</sequence>